<dbReference type="eggNOG" id="COG1688">
    <property type="taxonomic scope" value="Bacteria"/>
</dbReference>
<dbReference type="OrthoDB" id="10226at2"/>
<dbReference type="NCBIfam" id="TIGR01908">
    <property type="entry name" value="cas_CXXC_CXXC"/>
    <property type="match status" value="1"/>
</dbReference>
<dbReference type="AlphaFoldDB" id="W0DFK9"/>
<dbReference type="InterPro" id="IPR021124">
    <property type="entry name" value="CRISPR-assoc_prot_Cas5"/>
</dbReference>
<dbReference type="RefSeq" id="WP_025306061.1">
    <property type="nucleotide sequence ID" value="NZ_CP007028.1"/>
</dbReference>
<dbReference type="Proteomes" id="UP000018914">
    <property type="component" value="Chromosome"/>
</dbReference>
<keyword evidence="4" id="KW-1185">Reference proteome</keyword>
<evidence type="ECO:0000259" key="2">
    <source>
        <dbReference type="Pfam" id="PF09706"/>
    </source>
</evidence>
<dbReference type="EMBL" id="CP007028">
    <property type="protein sequence ID" value="AHE96042.1"/>
    <property type="molecule type" value="Genomic_DNA"/>
</dbReference>
<name>W0DFK9_9AQUI</name>
<dbReference type="Pfam" id="PF09704">
    <property type="entry name" value="Cas_Cas5d"/>
    <property type="match status" value="1"/>
</dbReference>
<gene>
    <name evidence="3" type="ORF">THERU_04450</name>
</gene>
<proteinExistence type="predicted"/>
<evidence type="ECO:0000313" key="4">
    <source>
        <dbReference type="Proteomes" id="UP000018914"/>
    </source>
</evidence>
<keyword evidence="1" id="KW-0051">Antiviral defense</keyword>
<dbReference type="NCBIfam" id="TIGR01895">
    <property type="entry name" value="cas_Cas5t"/>
    <property type="match status" value="1"/>
</dbReference>
<dbReference type="InterPro" id="IPR019121">
    <property type="entry name" value="CRISPR-assoc_CXXC-CXXC_dom"/>
</dbReference>
<sequence>MECLRVKLYTPTGIFKNPLSIKGIEIYPLPPYSTIIGLIYRAMGRKWNGEYFQISIQGDYQAIYRDYVWFKKHNFKDKELSRLPLQVPILYNLWLLIHIKASEELLNEIENGLKEPKELLFLSGGEYPVKVEEVKRVKCFEKRLSEEETITLNYNAYIPKEFKEKISLSGTGEGVLFSLSYFYKNSQKPKTYSWIDAYYLQKGTEICGSLILDEDNNPVFLAEPTTKEIKKSEGEEYVRFYAGNWLMASACVGVLKVLENAGEDIKKYVEERTLKIPKSLWENLPELYADYLLKDKESVKRSLEDSYRQKAADSNPYNTLIYSRLRDFHSNSPFTNQSHEYIKRLKGVYSENLEEVLGKVKESFLEAYKKLLATTKDLSSICFFCHERHAKNYVDATTFTPLFASLETVRNFIWDPIPICKECEFLLYFASAGFYRYVGKYLFVYVPDDLLETYRLNLILSTEKEIEQEKLSKVWSVVRYVLDLEKQKSSWVLQNIYFVEIEMVGDATANIYSFHISPNLAKAIRKLIDHYPKNLQDIFSEFLFYIYTGRSLYEFLFLMLSGFIRKESYKKLQGGTIESKILQAGRNMKYISQNLLFFINFQEVLNMNEQKGYIDRAFWAGRELKKLYKENESTQKKLEPLTYRLLEAIRRKDKEYFIHNLIRAYLEVEKEIPYLFKEALDDKNFSMIAYAFLIGLNSEEKNKEEQANDYGENSESA</sequence>
<dbReference type="PATRIC" id="fig|75906.3.peg.863"/>
<dbReference type="InterPro" id="IPR010180">
    <property type="entry name" value="CRISPR-assoc_prot_CXXC-CXXC"/>
</dbReference>
<dbReference type="HOGENOM" id="CLU_385392_0_0_0"/>
<organism evidence="4">
    <name type="scientific">Thermocrinis ruber</name>
    <dbReference type="NCBI Taxonomy" id="75906"/>
    <lineage>
        <taxon>Bacteria</taxon>
        <taxon>Pseudomonadati</taxon>
        <taxon>Aquificota</taxon>
        <taxon>Aquificia</taxon>
        <taxon>Aquificales</taxon>
        <taxon>Aquificaceae</taxon>
        <taxon>Thermocrinis</taxon>
    </lineage>
</organism>
<dbReference type="GO" id="GO:0051607">
    <property type="term" value="P:defense response to virus"/>
    <property type="evidence" value="ECO:0007669"/>
    <property type="project" value="UniProtKB-KW"/>
</dbReference>
<dbReference type="NCBIfam" id="TIGR02593">
    <property type="entry name" value="CRISPR_cas5"/>
    <property type="match status" value="1"/>
</dbReference>
<evidence type="ECO:0000256" key="1">
    <source>
        <dbReference type="ARBA" id="ARBA00023118"/>
    </source>
</evidence>
<dbReference type="GO" id="GO:0043571">
    <property type="term" value="P:maintenance of CRISPR repeat elements"/>
    <property type="evidence" value="ECO:0007669"/>
    <property type="project" value="InterPro"/>
</dbReference>
<reference evidence="3 4" key="1">
    <citation type="submission" date="2013-12" db="EMBL/GenBank/DDBJ databases">
        <authorList>
            <consortium name="DOE Joint Genome Institute"/>
            <person name="Eisen J."/>
            <person name="Huntemann M."/>
            <person name="Han J."/>
            <person name="Chen A."/>
            <person name="Kyrpides N."/>
            <person name="Mavromatis K."/>
            <person name="Markowitz V."/>
            <person name="Palaniappan K."/>
            <person name="Ivanova N."/>
            <person name="Schaumberg A."/>
            <person name="Pati A."/>
            <person name="Liolios K."/>
            <person name="Nordberg H.P."/>
            <person name="Cantor M.N."/>
            <person name="Hua S.X."/>
            <person name="Woyke T."/>
        </authorList>
    </citation>
    <scope>NUCLEOTIDE SEQUENCE [LARGE SCALE GENOMIC DNA]</scope>
    <source>
        <strain evidence="3 4">DSM 23557</strain>
    </source>
</reference>
<protein>
    <submittedName>
        <fullName evidence="3">CRISPR-associated protein Cas5</fullName>
    </submittedName>
</protein>
<dbReference type="InterPro" id="IPR013337">
    <property type="entry name" value="CRISPR-assoc_prot_Cas5_Tneap"/>
</dbReference>
<dbReference type="InterPro" id="IPR013422">
    <property type="entry name" value="CRISPR-assoc_prot_Cas5_N"/>
</dbReference>
<feature type="domain" description="CRISPR-associated protein CXXC-CXXC" evidence="2">
    <location>
        <begin position="379"/>
        <end position="435"/>
    </location>
</feature>
<dbReference type="KEGG" id="trd:THERU_04450"/>
<dbReference type="Pfam" id="PF09706">
    <property type="entry name" value="Cas_CXXC_CXXC"/>
    <property type="match status" value="1"/>
</dbReference>
<evidence type="ECO:0000313" key="3">
    <source>
        <dbReference type="EMBL" id="AHE96042.1"/>
    </source>
</evidence>
<accession>W0DFK9</accession>
<dbReference type="STRING" id="75906.THERU_04450"/>